<reference evidence="1" key="1">
    <citation type="journal article" date="2015" name="Genom Data">
        <title>Genome sequences of six Phytophthora species associated with forests in New Zealand.</title>
        <authorList>
            <person name="Studholme D.J."/>
            <person name="McDougal R.L."/>
            <person name="Sambles C."/>
            <person name="Hansen E."/>
            <person name="Hardy G."/>
            <person name="Grant M."/>
            <person name="Ganley R.J."/>
            <person name="Williams N.M."/>
        </authorList>
    </citation>
    <scope>NUCLEOTIDE SEQUENCE</scope>
    <source>
        <strain evidence="1">NZFS 2646</strain>
        <strain evidence="2">NZFS 3630</strain>
    </source>
</reference>
<protein>
    <submittedName>
        <fullName evidence="4">Uncharacterized protein</fullName>
    </submittedName>
</protein>
<reference evidence="1" key="3">
    <citation type="submission" date="2020-06" db="EMBL/GenBank/DDBJ databases">
        <authorList>
            <person name="Studholme D.J."/>
        </authorList>
    </citation>
    <scope>NUCLEOTIDE SEQUENCE</scope>
    <source>
        <strain evidence="1">NZFS 2646</strain>
        <strain evidence="2">NZFS 3630</strain>
    </source>
</reference>
<evidence type="ECO:0000313" key="1">
    <source>
        <dbReference type="EMBL" id="KAG2513564.1"/>
    </source>
</evidence>
<evidence type="ECO:0000313" key="3">
    <source>
        <dbReference type="EMBL" id="RLN38346.1"/>
    </source>
</evidence>
<evidence type="ECO:0000313" key="4">
    <source>
        <dbReference type="EMBL" id="RLN75680.1"/>
    </source>
</evidence>
<gene>
    <name evidence="3" type="ORF">BBI17_008098</name>
    <name evidence="4" type="ORF">BBO99_00008144</name>
    <name evidence="1" type="ORF">JM16_007916</name>
    <name evidence="2" type="ORF">JM18_007764</name>
</gene>
<dbReference type="Proteomes" id="UP000285624">
    <property type="component" value="Unassembled WGS sequence"/>
</dbReference>
<keyword evidence="5" id="KW-1185">Reference proteome</keyword>
<dbReference type="EMBL" id="MAYM02000449">
    <property type="protein sequence ID" value="RLN38346.1"/>
    <property type="molecule type" value="Genomic_DNA"/>
</dbReference>
<dbReference type="InterPro" id="IPR052727">
    <property type="entry name" value="Rab4/Rab5_effector"/>
</dbReference>
<dbReference type="Proteomes" id="UP000285883">
    <property type="component" value="Unassembled WGS sequence"/>
</dbReference>
<evidence type="ECO:0000313" key="2">
    <source>
        <dbReference type="EMBL" id="KAG2518230.1"/>
    </source>
</evidence>
<evidence type="ECO:0000313" key="6">
    <source>
        <dbReference type="Proteomes" id="UP000285883"/>
    </source>
</evidence>
<sequence length="195" mass="21520">MVFTDPFEDNRAAVTTPKMAASVNKHYTSPFPPLQLSPASALELETLAQKFVARSIATYERFLIDDHCKPDENRWKFLSAKDGLRAYAEQPSADEANVGYDAETPITDLPVVMITGTMVGNLDDVMYGVMCNTTEAMRIKTSYIHDDLVSNGYGTASVWGITTYTRSNFPRHLYGNPLSEETAPSVSCFVSEIGT</sequence>
<reference evidence="5 6" key="2">
    <citation type="submission" date="2018-07" db="EMBL/GenBank/DDBJ databases">
        <title>Genome sequencing of oomycete isolates from Chile give support for New Zealand origin for Phytophthora kernoviae and make available the first Nothophytophthora sp. genome.</title>
        <authorList>
            <person name="Studholme D.J."/>
            <person name="Sanfuentes E."/>
            <person name="Panda P."/>
            <person name="Hill R."/>
            <person name="Sambles C."/>
            <person name="Grant M."/>
            <person name="Williams N.M."/>
            <person name="Mcdougal R.L."/>
        </authorList>
    </citation>
    <scope>NUCLEOTIDE SEQUENCE [LARGE SCALE GENOMIC DNA]</scope>
    <source>
        <strain evidence="3">Chile2</strain>
        <strain evidence="4">Chile4</strain>
    </source>
</reference>
<dbReference type="EMBL" id="MBDN02000391">
    <property type="protein sequence ID" value="RLN75680.1"/>
    <property type="molecule type" value="Genomic_DNA"/>
</dbReference>
<dbReference type="Proteomes" id="UP000785171">
    <property type="component" value="Unassembled WGS sequence"/>
</dbReference>
<accession>A0A3R7JVY5</accession>
<dbReference type="Proteomes" id="UP000792063">
    <property type="component" value="Unassembled WGS sequence"/>
</dbReference>
<dbReference type="EMBL" id="JPWU03000376">
    <property type="protein sequence ID" value="KAG2518230.1"/>
    <property type="molecule type" value="Genomic_DNA"/>
</dbReference>
<dbReference type="PANTHER" id="PTHR13510">
    <property type="entry name" value="FYVE-FINGER-CONTAINING RAB5 EFFECTOR PROTEIN RABENOSYN-5-RELATED"/>
    <property type="match status" value="1"/>
</dbReference>
<evidence type="ECO:0000313" key="5">
    <source>
        <dbReference type="Proteomes" id="UP000285624"/>
    </source>
</evidence>
<name>A0A3R7JVY5_9STRA</name>
<dbReference type="EMBL" id="JPWV03000381">
    <property type="protein sequence ID" value="KAG2513564.1"/>
    <property type="molecule type" value="Genomic_DNA"/>
</dbReference>
<organism evidence="4 5">
    <name type="scientific">Phytophthora kernoviae</name>
    <dbReference type="NCBI Taxonomy" id="325452"/>
    <lineage>
        <taxon>Eukaryota</taxon>
        <taxon>Sar</taxon>
        <taxon>Stramenopiles</taxon>
        <taxon>Oomycota</taxon>
        <taxon>Peronosporomycetes</taxon>
        <taxon>Peronosporales</taxon>
        <taxon>Peronosporaceae</taxon>
        <taxon>Phytophthora</taxon>
    </lineage>
</organism>
<dbReference type="AlphaFoldDB" id="A0A3R7JVY5"/>
<comment type="caution">
    <text evidence="4">The sequence shown here is derived from an EMBL/GenBank/DDBJ whole genome shotgun (WGS) entry which is preliminary data.</text>
</comment>
<dbReference type="PANTHER" id="PTHR13510:SF44">
    <property type="entry name" value="RABENOSYN-5"/>
    <property type="match status" value="1"/>
</dbReference>
<proteinExistence type="predicted"/>